<dbReference type="SUPFAM" id="SSF55909">
    <property type="entry name" value="Pentein"/>
    <property type="match status" value="1"/>
</dbReference>
<protein>
    <submittedName>
        <fullName evidence="4">N(G),N(G)-dimethylarginine dimethylaminohydrolase</fullName>
    </submittedName>
</protein>
<evidence type="ECO:0000256" key="2">
    <source>
        <dbReference type="ARBA" id="ARBA00022801"/>
    </source>
</evidence>
<evidence type="ECO:0000313" key="4">
    <source>
        <dbReference type="EMBL" id="AMB99405.1"/>
    </source>
</evidence>
<dbReference type="GO" id="GO:0006525">
    <property type="term" value="P:arginine metabolic process"/>
    <property type="evidence" value="ECO:0007669"/>
    <property type="project" value="TreeGrafter"/>
</dbReference>
<dbReference type="GO" id="GO:0045429">
    <property type="term" value="P:positive regulation of nitric oxide biosynthetic process"/>
    <property type="evidence" value="ECO:0007669"/>
    <property type="project" value="TreeGrafter"/>
</dbReference>
<organism evidence="4 5">
    <name type="scientific">Aerococcus urinaehominis</name>
    <dbReference type="NCBI Taxonomy" id="128944"/>
    <lineage>
        <taxon>Bacteria</taxon>
        <taxon>Bacillati</taxon>
        <taxon>Bacillota</taxon>
        <taxon>Bacilli</taxon>
        <taxon>Lactobacillales</taxon>
        <taxon>Aerococcaceae</taxon>
        <taxon>Aerococcus</taxon>
    </lineage>
</organism>
<sequence length="255" mass="28299">MFKHTIVRKPSPSISQGISSANLGQPDYQKALAQHEKYVQALKETGVDVTVLEAQNDFPDACFVEDVALCTSECAIITRPGAASRQDESQLSDMRRALHHFYDHVEEIQAPGTIEGGDIMMVGNHYYIGLSDRTNQAGADQMISLLEEYGLSGSVVAMDEMLHLKTGVNFIPENTVLVAGEFQDRPEFADFKQILIEEDEAYAANSVWINDYVLVPAGYPKTREKIAQLGYQIIEVDTSEFRKIDGGLSCLSLRF</sequence>
<proteinExistence type="inferred from homology"/>
<dbReference type="KEGG" id="auh:AWM75_05085"/>
<dbReference type="STRING" id="128944.AWM75_05085"/>
<dbReference type="AlphaFoldDB" id="A0A0X8FLB2"/>
<name>A0A0X8FLB2_9LACT</name>
<reference evidence="4 5" key="1">
    <citation type="journal article" date="2016" name="Genome Announc.">
        <title>Complete Genome Sequences of Aerococcus christensenii CCUG 28831T, Aerococcus sanguinicola CCUG 43001T, Aerococcus urinae CCUG 36881T, Aerococcus urinaeequi CCUG 28094T, Aerococcus urinaehominis CCUG 42038 BT, and Aerococcus viridans CCUG 4311T.</title>
        <authorList>
            <person name="Carkaci D."/>
            <person name="Dargis R."/>
            <person name="Nielsen X.C."/>
            <person name="Skovgaard O."/>
            <person name="Fuursted K."/>
            <person name="Christensen J.J."/>
        </authorList>
    </citation>
    <scope>NUCLEOTIDE SEQUENCE [LARGE SCALE GENOMIC DNA]</scope>
    <source>
        <strain evidence="4 5">CCUG42038B</strain>
    </source>
</reference>
<dbReference type="OrthoDB" id="9790596at2"/>
<dbReference type="GO" id="GO:0016403">
    <property type="term" value="F:dimethylargininase activity"/>
    <property type="evidence" value="ECO:0007669"/>
    <property type="project" value="TreeGrafter"/>
</dbReference>
<evidence type="ECO:0000256" key="3">
    <source>
        <dbReference type="SAM" id="MobiDB-lite"/>
    </source>
</evidence>
<dbReference type="Pfam" id="PF19420">
    <property type="entry name" value="DDAH_eukar"/>
    <property type="match status" value="1"/>
</dbReference>
<feature type="region of interest" description="Disordered" evidence="3">
    <location>
        <begin position="1"/>
        <end position="21"/>
    </location>
</feature>
<dbReference type="PANTHER" id="PTHR12737:SF9">
    <property type="entry name" value="DIMETHYLARGININASE"/>
    <property type="match status" value="1"/>
</dbReference>
<accession>A0A0X8FLB2</accession>
<evidence type="ECO:0000256" key="1">
    <source>
        <dbReference type="ARBA" id="ARBA00008532"/>
    </source>
</evidence>
<dbReference type="InterPro" id="IPR033199">
    <property type="entry name" value="DDAH-like"/>
</dbReference>
<dbReference type="GO" id="GO:0016597">
    <property type="term" value="F:amino acid binding"/>
    <property type="evidence" value="ECO:0007669"/>
    <property type="project" value="TreeGrafter"/>
</dbReference>
<keyword evidence="5" id="KW-1185">Reference proteome</keyword>
<feature type="compositionally biased region" description="Polar residues" evidence="3">
    <location>
        <begin position="12"/>
        <end position="21"/>
    </location>
</feature>
<dbReference type="PANTHER" id="PTHR12737">
    <property type="entry name" value="DIMETHYLARGININE DIMETHYLAMINOHYDROLASE"/>
    <property type="match status" value="1"/>
</dbReference>
<dbReference type="EMBL" id="CP014163">
    <property type="protein sequence ID" value="AMB99405.1"/>
    <property type="molecule type" value="Genomic_DNA"/>
</dbReference>
<evidence type="ECO:0000313" key="5">
    <source>
        <dbReference type="Proteomes" id="UP000062260"/>
    </source>
</evidence>
<comment type="similarity">
    <text evidence="1">Belongs to the DDAH family.</text>
</comment>
<reference evidence="5" key="2">
    <citation type="submission" date="2016-01" db="EMBL/GenBank/DDBJ databases">
        <title>Six Aerococcus type strain genome sequencing and assembly using PacBio and Illumina Hiseq.</title>
        <authorList>
            <person name="Carkaci D."/>
            <person name="Dargis R."/>
            <person name="Nielsen X.C."/>
            <person name="Skovgaard O."/>
            <person name="Fuursted K."/>
            <person name="Christensen J.J."/>
        </authorList>
    </citation>
    <scope>NUCLEOTIDE SEQUENCE [LARGE SCALE GENOMIC DNA]</scope>
    <source>
        <strain evidence="5">CCUG42038B</strain>
    </source>
</reference>
<dbReference type="RefSeq" id="WP_067979076.1">
    <property type="nucleotide sequence ID" value="NZ_CP014163.1"/>
</dbReference>
<dbReference type="Gene3D" id="3.75.10.10">
    <property type="entry name" value="L-arginine/glycine Amidinotransferase, Chain A"/>
    <property type="match status" value="1"/>
</dbReference>
<gene>
    <name evidence="4" type="ORF">AWM75_05085</name>
</gene>
<dbReference type="GO" id="GO:0000052">
    <property type="term" value="P:citrulline metabolic process"/>
    <property type="evidence" value="ECO:0007669"/>
    <property type="project" value="TreeGrafter"/>
</dbReference>
<keyword evidence="2 4" id="KW-0378">Hydrolase</keyword>
<dbReference type="Proteomes" id="UP000062260">
    <property type="component" value="Chromosome"/>
</dbReference>